<evidence type="ECO:0000256" key="6">
    <source>
        <dbReference type="ARBA" id="ARBA00022737"/>
    </source>
</evidence>
<comment type="similarity">
    <text evidence="2">Belongs to the EVA1 family.</text>
</comment>
<evidence type="ECO:0000256" key="2">
    <source>
        <dbReference type="ARBA" id="ARBA00006023"/>
    </source>
</evidence>
<keyword evidence="8 10" id="KW-0472">Membrane</keyword>
<keyword evidence="3" id="KW-0348">Hemagglutinin</keyword>
<evidence type="ECO:0000313" key="14">
    <source>
        <dbReference type="Proteomes" id="UP000018468"/>
    </source>
</evidence>
<dbReference type="eggNOG" id="KOG4729">
    <property type="taxonomic scope" value="Eukaryota"/>
</dbReference>
<evidence type="ECO:0000256" key="5">
    <source>
        <dbReference type="ARBA" id="ARBA00022734"/>
    </source>
</evidence>
<dbReference type="Pfam" id="PF14851">
    <property type="entry name" value="FAM176"/>
    <property type="match status" value="1"/>
</dbReference>
<dbReference type="CDD" id="cd22828">
    <property type="entry name" value="Gal_Rha_Lectin_EVA1_EVA1C_rpt1"/>
    <property type="match status" value="1"/>
</dbReference>
<keyword evidence="14" id="KW-1185">Reference proteome</keyword>
<keyword evidence="7 10" id="KW-1133">Transmembrane helix</keyword>
<feature type="region of interest" description="Disordered" evidence="9">
    <location>
        <begin position="394"/>
        <end position="421"/>
    </location>
</feature>
<dbReference type="HOGENOM" id="CLU_050537_0_1_1"/>
<keyword evidence="11" id="KW-0732">Signal</keyword>
<dbReference type="InterPro" id="IPR039500">
    <property type="entry name" value="EVA1_dom"/>
</dbReference>
<feature type="domain" description="SUEL-type lectin" evidence="12">
    <location>
        <begin position="48"/>
        <end position="146"/>
    </location>
</feature>
<name>W5LY48_LEPOC</name>
<dbReference type="Pfam" id="PF02140">
    <property type="entry name" value="SUEL_Lectin"/>
    <property type="match status" value="2"/>
</dbReference>
<dbReference type="InterPro" id="IPR043159">
    <property type="entry name" value="Lectin_gal-bd_sf"/>
</dbReference>
<accession>W5LY48</accession>
<dbReference type="AlphaFoldDB" id="W5LY48"/>
<evidence type="ECO:0000259" key="12">
    <source>
        <dbReference type="PROSITE" id="PS50228"/>
    </source>
</evidence>
<feature type="chain" id="PRO_5004865282" description="SUEL-type lectin domain-containing protein" evidence="11">
    <location>
        <begin position="26"/>
        <end position="479"/>
    </location>
</feature>
<dbReference type="FunFam" id="2.60.120.740:FF:000006">
    <property type="entry name" value="Protein eva-1 C"/>
    <property type="match status" value="1"/>
</dbReference>
<dbReference type="GO" id="GO:0016020">
    <property type="term" value="C:membrane"/>
    <property type="evidence" value="ECO:0007669"/>
    <property type="project" value="UniProtKB-SubCell"/>
</dbReference>
<feature type="region of interest" description="Disordered" evidence="9">
    <location>
        <begin position="290"/>
        <end position="313"/>
    </location>
</feature>
<evidence type="ECO:0000256" key="9">
    <source>
        <dbReference type="SAM" id="MobiDB-lite"/>
    </source>
</evidence>
<protein>
    <recommendedName>
        <fullName evidence="12">SUEL-type lectin domain-containing protein</fullName>
    </recommendedName>
</protein>
<keyword evidence="4 10" id="KW-0812">Transmembrane</keyword>
<comment type="subcellular location">
    <subcellularLocation>
        <location evidence="1">Membrane</location>
        <topology evidence="1">Single-pass membrane protein</topology>
    </subcellularLocation>
</comment>
<dbReference type="PROSITE" id="PS50228">
    <property type="entry name" value="SUEL_LECTIN"/>
    <property type="match status" value="2"/>
</dbReference>
<feature type="signal peptide" evidence="11">
    <location>
        <begin position="1"/>
        <end position="25"/>
    </location>
</feature>
<sequence length="479" mass="54625">IVCSFGTLPCISCLIKWISITTVYCDLFVQVDLCRYLTRALRNYTEQACDGEYFSVQCPPRTTISIQSSFYGRKVPNHQMCPPHLSPSNTKLFKEDTTCSVSTSLRKMLDECQDRRSCHVLVNSRLFGIDPCPSNSKYLIVWYKCRPNEYKNKVACEGDKMRLSCKRSMVIAIYSAFFGRSQEGTLECPYVNSRVPAVECQTGTALQIMTDRCHGKRICSVHATSREFGDPCYSGIHKYLNVIYTCVPKKLLEDIDSKRTVSHNPSFPEHPRLHDPNIIGDGVLPDGPTFVTTGSLPEQKKKRGRESETYSREEKPFLDAVDGDDRQVLNHTMESRSINTEMTLITNVLAAYTYISENPERAALYFVSGVCLGLILTLCALVVQISCRTDCKTTVPQKRQKKVESDSDSSDSDSDWDTTSDLSARRHRRFERTLNMNVFTSAEELERAQRLEERERIIREIWMNGQPDIPGTRSLNRYY</sequence>
<proteinExistence type="inferred from homology"/>
<reference evidence="13" key="2">
    <citation type="submission" date="2025-08" db="UniProtKB">
        <authorList>
            <consortium name="Ensembl"/>
        </authorList>
    </citation>
    <scope>IDENTIFICATION</scope>
</reference>
<reference evidence="13" key="3">
    <citation type="submission" date="2025-09" db="UniProtKB">
        <authorList>
            <consortium name="Ensembl"/>
        </authorList>
    </citation>
    <scope>IDENTIFICATION</scope>
</reference>
<evidence type="ECO:0000256" key="11">
    <source>
        <dbReference type="SAM" id="SignalP"/>
    </source>
</evidence>
<evidence type="ECO:0000256" key="3">
    <source>
        <dbReference type="ARBA" id="ARBA00022546"/>
    </source>
</evidence>
<evidence type="ECO:0000256" key="4">
    <source>
        <dbReference type="ARBA" id="ARBA00022692"/>
    </source>
</evidence>
<evidence type="ECO:0000313" key="13">
    <source>
        <dbReference type="Ensembl" id="ENSLOCP00000001055.1"/>
    </source>
</evidence>
<dbReference type="InParanoid" id="W5LY48"/>
<dbReference type="InterPro" id="IPR052461">
    <property type="entry name" value="EVA1_A/B"/>
</dbReference>
<dbReference type="Proteomes" id="UP000018468">
    <property type="component" value="Unassembled WGS sequence"/>
</dbReference>
<dbReference type="STRING" id="7918.ENSLOCP00000001055"/>
<dbReference type="Gene3D" id="2.60.120.740">
    <property type="match status" value="2"/>
</dbReference>
<keyword evidence="6" id="KW-0677">Repeat</keyword>
<dbReference type="PANTHER" id="PTHR48422:SF1">
    <property type="entry name" value="PROTEIN EVA-1 HOMOLOG A"/>
    <property type="match status" value="1"/>
</dbReference>
<keyword evidence="5" id="KW-0430">Lectin</keyword>
<evidence type="ECO:0000256" key="8">
    <source>
        <dbReference type="ARBA" id="ARBA00023136"/>
    </source>
</evidence>
<feature type="compositionally biased region" description="Acidic residues" evidence="9">
    <location>
        <begin position="406"/>
        <end position="418"/>
    </location>
</feature>
<feature type="transmembrane region" description="Helical" evidence="10">
    <location>
        <begin position="362"/>
        <end position="383"/>
    </location>
</feature>
<dbReference type="GeneTree" id="ENSGT00940000154096"/>
<organism evidence="13 14">
    <name type="scientific">Lepisosteus oculatus</name>
    <name type="common">Spotted gar</name>
    <dbReference type="NCBI Taxonomy" id="7918"/>
    <lineage>
        <taxon>Eukaryota</taxon>
        <taxon>Metazoa</taxon>
        <taxon>Chordata</taxon>
        <taxon>Craniata</taxon>
        <taxon>Vertebrata</taxon>
        <taxon>Euteleostomi</taxon>
        <taxon>Actinopterygii</taxon>
        <taxon>Neopterygii</taxon>
        <taxon>Holostei</taxon>
        <taxon>Semionotiformes</taxon>
        <taxon>Lepisosteidae</taxon>
        <taxon>Lepisosteus</taxon>
    </lineage>
</organism>
<evidence type="ECO:0000256" key="1">
    <source>
        <dbReference type="ARBA" id="ARBA00004167"/>
    </source>
</evidence>
<dbReference type="PANTHER" id="PTHR48422">
    <property type="entry name" value="PROTEIN EVA-1 HOMOLOG B-RELATED"/>
    <property type="match status" value="1"/>
</dbReference>
<evidence type="ECO:0000256" key="10">
    <source>
        <dbReference type="SAM" id="Phobius"/>
    </source>
</evidence>
<evidence type="ECO:0000256" key="7">
    <source>
        <dbReference type="ARBA" id="ARBA00022989"/>
    </source>
</evidence>
<reference evidence="14" key="1">
    <citation type="submission" date="2011-12" db="EMBL/GenBank/DDBJ databases">
        <title>The Draft Genome of Lepisosteus oculatus.</title>
        <authorList>
            <consortium name="The Broad Institute Genome Assembly &amp; Analysis Group"/>
            <consortium name="Computational R&amp;D Group"/>
            <consortium name="and Sequencing Platform"/>
            <person name="Di Palma F."/>
            <person name="Alfoldi J."/>
            <person name="Johnson J."/>
            <person name="Berlin A."/>
            <person name="Gnerre S."/>
            <person name="Jaffe D."/>
            <person name="MacCallum I."/>
            <person name="Young S."/>
            <person name="Walker B.J."/>
            <person name="Lander E.S."/>
            <person name="Lindblad-Toh K."/>
        </authorList>
    </citation>
    <scope>NUCLEOTIDE SEQUENCE [LARGE SCALE GENOMIC DNA]</scope>
</reference>
<dbReference type="OMA" id="HQLCPSR"/>
<dbReference type="InterPro" id="IPR000922">
    <property type="entry name" value="Lectin_gal-bd_dom"/>
</dbReference>
<dbReference type="FunFam" id="2.60.120.740:FF:000003">
    <property type="entry name" value="Protein eva-1 homolog C"/>
    <property type="match status" value="1"/>
</dbReference>
<dbReference type="GO" id="GO:0030246">
    <property type="term" value="F:carbohydrate binding"/>
    <property type="evidence" value="ECO:0007669"/>
    <property type="project" value="UniProtKB-KW"/>
</dbReference>
<feature type="domain" description="SUEL-type lectin" evidence="12">
    <location>
        <begin position="155"/>
        <end position="247"/>
    </location>
</feature>
<dbReference type="Ensembl" id="ENSLOCT00000001059.1">
    <property type="protein sequence ID" value="ENSLOCP00000001055.1"/>
    <property type="gene ID" value="ENSLOCG00000000948.1"/>
</dbReference>
<dbReference type="CDD" id="cd22829">
    <property type="entry name" value="Gal_Rha_Lectin_EVA1_EVA1C_rpt2"/>
    <property type="match status" value="1"/>
</dbReference>
<dbReference type="Bgee" id="ENSLOCG00000000948">
    <property type="expression patterns" value="Expressed in liver and 11 other cell types or tissues"/>
</dbReference>